<protein>
    <submittedName>
        <fullName evidence="2">Uncharacterized protein</fullName>
    </submittedName>
</protein>
<dbReference type="EMBL" id="JAACJN010000004">
    <property type="protein sequence ID" value="KAF5392820.1"/>
    <property type="molecule type" value="Genomic_DNA"/>
</dbReference>
<comment type="caution">
    <text evidence="2">The sequence shown here is derived from an EMBL/GenBank/DDBJ whole genome shotgun (WGS) entry which is preliminary data.</text>
</comment>
<sequence length="819" mass="89035">MTTTTGWSSEIGIPTEGESEIISTLLVLIGGSESQAGEVLQVLRRNGGNVERAADALFGMDLSGITGSSSSSSSNSTALVPYHQPTRPNTPVGMDIDEDDMQRAVAMSLEALDPNLDALESVVESNERNTAEIEVEEPEEMLGLQALLRIDDRPIALRPQSPDFASAVLLLQALYHVPQVRSRLAAVPIQDHLEMNEMPEIVYNSIELFAHLDLAIISQMETEQICAALHPLLASLPSSSSVAESARDTYDSIARVFEHAIPSIPGNPLFTFTSTQVDILLGPEPKMEDIQSSESSSVSLDISPNSGGSYIFSLLYLSDYCLPEPNDLLTRLARDLSRPLPASSDGAGGTTNASTQSVISTPSDVVAFVLNFQSSNSGPGSSSSPYPFSTYTTPISFSIPLHSSSSDNTATSSTSIATFAYPPLIHIDPFLRSNLPLVHSKRLERERLARGMRDSEGQKAKILGRSYLSQPVGTTTTTTTTNTTMMGPHLPLPVINTEHDYHLHDGPQDQGVLPALRAALYYYENVANRGGGVPDDEERKRTVEETEKSLKATVEGIEQVLIDLDKTINSTKAQMRALFEDEELKKFPYELRAVLMQPSNSDSGSSTSTSFSSGTVGIGSTNDNNRDSLPSYSQISQEPSQQQQQTKLGGKRQHLFAYVRDVRDYAKVETGTEIGPSTQAQAQTQSEPPNNKSDPTKKRSKWWKISASGRRDGVEEVSEEAVFSFSTSTDAASYRPYMLIYSKSDSDADGSLSSSNAVNVKWQPAYVAAVQQCNEKFKETLEVSRIHASMREEEEEKQSTNVGTGDEKGRGDVTMIDLT</sequence>
<feature type="region of interest" description="Disordered" evidence="1">
    <location>
        <begin position="788"/>
        <end position="819"/>
    </location>
</feature>
<proteinExistence type="predicted"/>
<keyword evidence="3" id="KW-1185">Reference proteome</keyword>
<reference evidence="2 3" key="1">
    <citation type="journal article" date="2020" name="ISME J.">
        <title>Uncovering the hidden diversity of litter-decomposition mechanisms in mushroom-forming fungi.</title>
        <authorList>
            <person name="Floudas D."/>
            <person name="Bentzer J."/>
            <person name="Ahren D."/>
            <person name="Johansson T."/>
            <person name="Persson P."/>
            <person name="Tunlid A."/>
        </authorList>
    </citation>
    <scope>NUCLEOTIDE SEQUENCE [LARGE SCALE GENOMIC DNA]</scope>
    <source>
        <strain evidence="2 3">CBS 406.79</strain>
    </source>
</reference>
<feature type="compositionally biased region" description="Low complexity" evidence="1">
    <location>
        <begin position="631"/>
        <end position="645"/>
    </location>
</feature>
<accession>A0A8H5I128</accession>
<dbReference type="AlphaFoldDB" id="A0A8H5I128"/>
<dbReference type="Proteomes" id="UP000518752">
    <property type="component" value="Unassembled WGS sequence"/>
</dbReference>
<gene>
    <name evidence="2" type="ORF">D9757_000891</name>
</gene>
<evidence type="ECO:0000313" key="2">
    <source>
        <dbReference type="EMBL" id="KAF5392820.1"/>
    </source>
</evidence>
<evidence type="ECO:0000313" key="3">
    <source>
        <dbReference type="Proteomes" id="UP000518752"/>
    </source>
</evidence>
<feature type="compositionally biased region" description="Low complexity" evidence="1">
    <location>
        <begin position="599"/>
        <end position="621"/>
    </location>
</feature>
<organism evidence="2 3">
    <name type="scientific">Collybiopsis confluens</name>
    <dbReference type="NCBI Taxonomy" id="2823264"/>
    <lineage>
        <taxon>Eukaryota</taxon>
        <taxon>Fungi</taxon>
        <taxon>Dikarya</taxon>
        <taxon>Basidiomycota</taxon>
        <taxon>Agaricomycotina</taxon>
        <taxon>Agaricomycetes</taxon>
        <taxon>Agaricomycetidae</taxon>
        <taxon>Agaricales</taxon>
        <taxon>Marasmiineae</taxon>
        <taxon>Omphalotaceae</taxon>
        <taxon>Collybiopsis</taxon>
    </lineage>
</organism>
<feature type="compositionally biased region" description="Polar residues" evidence="1">
    <location>
        <begin position="675"/>
        <end position="693"/>
    </location>
</feature>
<feature type="region of interest" description="Disordered" evidence="1">
    <location>
        <begin position="66"/>
        <end position="92"/>
    </location>
</feature>
<name>A0A8H5I128_9AGAR</name>
<dbReference type="OrthoDB" id="443682at2759"/>
<feature type="region of interest" description="Disordered" evidence="1">
    <location>
        <begin position="670"/>
        <end position="702"/>
    </location>
</feature>
<feature type="region of interest" description="Disordered" evidence="1">
    <location>
        <begin position="597"/>
        <end position="651"/>
    </location>
</feature>
<evidence type="ECO:0000256" key="1">
    <source>
        <dbReference type="SAM" id="MobiDB-lite"/>
    </source>
</evidence>